<organism evidence="2 3">
    <name type="scientific">Coilia grayii</name>
    <name type="common">Gray's grenadier anchovy</name>
    <dbReference type="NCBI Taxonomy" id="363190"/>
    <lineage>
        <taxon>Eukaryota</taxon>
        <taxon>Metazoa</taxon>
        <taxon>Chordata</taxon>
        <taxon>Craniata</taxon>
        <taxon>Vertebrata</taxon>
        <taxon>Euteleostomi</taxon>
        <taxon>Actinopterygii</taxon>
        <taxon>Neopterygii</taxon>
        <taxon>Teleostei</taxon>
        <taxon>Clupei</taxon>
        <taxon>Clupeiformes</taxon>
        <taxon>Clupeoidei</taxon>
        <taxon>Engraulidae</taxon>
        <taxon>Coilinae</taxon>
        <taxon>Coilia</taxon>
    </lineage>
</organism>
<dbReference type="Proteomes" id="UP001591681">
    <property type="component" value="Unassembled WGS sequence"/>
</dbReference>
<keyword evidence="1" id="KW-0812">Transmembrane</keyword>
<keyword evidence="1" id="KW-0472">Membrane</keyword>
<evidence type="ECO:0000256" key="1">
    <source>
        <dbReference type="SAM" id="Phobius"/>
    </source>
</evidence>
<evidence type="ECO:0008006" key="4">
    <source>
        <dbReference type="Google" id="ProtNLM"/>
    </source>
</evidence>
<accession>A0ABD1JD11</accession>
<sequence>MATPDPSVSAAPTPAVTYDPKSETVTLPGGIVSVAGVTVVTGGAEMSCGSCTLALGIWGTLIGLSVVAVGLWDHAQQQRDSVSLLLTLGVVVLSVSSAMVAAVLAYRLWRCKTGRAKERDEGKMALVEERGRSVIKTVTV</sequence>
<feature type="transmembrane region" description="Helical" evidence="1">
    <location>
        <begin position="25"/>
        <end position="44"/>
    </location>
</feature>
<gene>
    <name evidence="2" type="ORF">ACEWY4_019479</name>
</gene>
<keyword evidence="3" id="KW-1185">Reference proteome</keyword>
<feature type="transmembrane region" description="Helical" evidence="1">
    <location>
        <begin position="84"/>
        <end position="109"/>
    </location>
</feature>
<dbReference type="AlphaFoldDB" id="A0ABD1JD11"/>
<evidence type="ECO:0000313" key="3">
    <source>
        <dbReference type="Proteomes" id="UP001591681"/>
    </source>
</evidence>
<feature type="transmembrane region" description="Helical" evidence="1">
    <location>
        <begin position="51"/>
        <end position="72"/>
    </location>
</feature>
<comment type="caution">
    <text evidence="2">The sequence shown here is derived from an EMBL/GenBank/DDBJ whole genome shotgun (WGS) entry which is preliminary data.</text>
</comment>
<protein>
    <recommendedName>
        <fullName evidence="4">Transmembrane protein 100</fullName>
    </recommendedName>
</protein>
<proteinExistence type="predicted"/>
<evidence type="ECO:0000313" key="2">
    <source>
        <dbReference type="EMBL" id="KAL2083961.1"/>
    </source>
</evidence>
<reference evidence="2 3" key="1">
    <citation type="submission" date="2024-09" db="EMBL/GenBank/DDBJ databases">
        <title>A chromosome-level genome assembly of Gray's grenadier anchovy, Coilia grayii.</title>
        <authorList>
            <person name="Fu Z."/>
        </authorList>
    </citation>
    <scope>NUCLEOTIDE SEQUENCE [LARGE SCALE GENOMIC DNA]</scope>
    <source>
        <strain evidence="2">G4</strain>
        <tissue evidence="2">Muscle</tissue>
    </source>
</reference>
<name>A0ABD1JD11_9TELE</name>
<dbReference type="EMBL" id="JBHFQA010000017">
    <property type="protein sequence ID" value="KAL2083961.1"/>
    <property type="molecule type" value="Genomic_DNA"/>
</dbReference>
<keyword evidence="1" id="KW-1133">Transmembrane helix</keyword>